<dbReference type="OrthoDB" id="1705416at2759"/>
<feature type="compositionally biased region" description="Low complexity" evidence="2">
    <location>
        <begin position="211"/>
        <end position="238"/>
    </location>
</feature>
<dbReference type="STRING" id="857340.A0A086T5T6"/>
<dbReference type="SUPFAM" id="SSF51219">
    <property type="entry name" value="TRAP-like"/>
    <property type="match status" value="1"/>
</dbReference>
<name>A0A086T5T6_HAPC1</name>
<feature type="region of interest" description="Disordered" evidence="2">
    <location>
        <begin position="1"/>
        <end position="252"/>
    </location>
</feature>
<feature type="compositionally biased region" description="Pro residues" evidence="2">
    <location>
        <begin position="44"/>
        <end position="69"/>
    </location>
</feature>
<dbReference type="InterPro" id="IPR002838">
    <property type="entry name" value="AIM24"/>
</dbReference>
<comment type="subcellular location">
    <subcellularLocation>
        <location evidence="1">Mitochondrion</location>
    </subcellularLocation>
</comment>
<comment type="similarity">
    <text evidence="1">Belongs to the AIM24 family.</text>
</comment>
<dbReference type="GO" id="GO:0005739">
    <property type="term" value="C:mitochondrion"/>
    <property type="evidence" value="ECO:0007669"/>
    <property type="project" value="UniProtKB-SubCell"/>
</dbReference>
<evidence type="ECO:0000313" key="3">
    <source>
        <dbReference type="EMBL" id="KFH44718.1"/>
    </source>
</evidence>
<dbReference type="InterPro" id="IPR036983">
    <property type="entry name" value="AIM24_sf"/>
</dbReference>
<dbReference type="PANTHER" id="PTHR31801">
    <property type="entry name" value="ALTERED INHERITANCE OF MITOCHONDRIA PROTEIN 24, MITOCHONDRIAL"/>
    <property type="match status" value="1"/>
</dbReference>
<dbReference type="HOGENOM" id="CLU_040551_1_1_1"/>
<dbReference type="Gene3D" id="3.60.160.10">
    <property type="entry name" value="Mitochondrial biogenesis AIM24"/>
    <property type="match status" value="1"/>
</dbReference>
<dbReference type="Pfam" id="PF01987">
    <property type="entry name" value="AIM24"/>
    <property type="match status" value="1"/>
</dbReference>
<dbReference type="NCBIfam" id="TIGR00266">
    <property type="entry name" value="TIGR00266 family protein"/>
    <property type="match status" value="1"/>
</dbReference>
<evidence type="ECO:0000256" key="2">
    <source>
        <dbReference type="SAM" id="MobiDB-lite"/>
    </source>
</evidence>
<gene>
    <name evidence="3" type="ORF">ACRE_044690</name>
</gene>
<accession>A0A086T5T6</accession>
<dbReference type="Proteomes" id="UP000029964">
    <property type="component" value="Unassembled WGS sequence"/>
</dbReference>
<keyword evidence="4" id="KW-1185">Reference proteome</keyword>
<organism evidence="3 4">
    <name type="scientific">Hapsidospora chrysogenum (strain ATCC 11550 / CBS 779.69 / DSM 880 / IAM 14645 / JCM 23072 / IMI 49137)</name>
    <name type="common">Acremonium chrysogenum</name>
    <dbReference type="NCBI Taxonomy" id="857340"/>
    <lineage>
        <taxon>Eukaryota</taxon>
        <taxon>Fungi</taxon>
        <taxon>Dikarya</taxon>
        <taxon>Ascomycota</taxon>
        <taxon>Pezizomycotina</taxon>
        <taxon>Sordariomycetes</taxon>
        <taxon>Hypocreomycetidae</taxon>
        <taxon>Hypocreales</taxon>
        <taxon>Bionectriaceae</taxon>
        <taxon>Hapsidospora</taxon>
    </lineage>
</organism>
<evidence type="ECO:0000256" key="1">
    <source>
        <dbReference type="RuleBase" id="RU363045"/>
    </source>
</evidence>
<feature type="compositionally biased region" description="Low complexity" evidence="2">
    <location>
        <begin position="188"/>
        <end position="201"/>
    </location>
</feature>
<dbReference type="PANTHER" id="PTHR31801:SF0">
    <property type="entry name" value="ALTERED INHERITANCE OF MITOCHONDRIA PROTEIN 24, MITOCHONDRIAL"/>
    <property type="match status" value="1"/>
</dbReference>
<keyword evidence="1" id="KW-0496">Mitochondrion</keyword>
<proteinExistence type="inferred from homology"/>
<comment type="caution">
    <text evidence="3">The sequence shown here is derived from an EMBL/GenBank/DDBJ whole genome shotgun (WGS) entry which is preliminary data.</text>
</comment>
<reference evidence="4" key="1">
    <citation type="journal article" date="2014" name="Genome Announc.">
        <title>Genome sequence and annotation of Acremonium chrysogenum, producer of the beta-lactam antibiotic cephalosporin C.</title>
        <authorList>
            <person name="Terfehr D."/>
            <person name="Dahlmann T.A."/>
            <person name="Specht T."/>
            <person name="Zadra I."/>
            <person name="Kuernsteiner H."/>
            <person name="Kueck U."/>
        </authorList>
    </citation>
    <scope>NUCLEOTIDE SEQUENCE [LARGE SCALE GENOMIC DNA]</scope>
    <source>
        <strain evidence="4">ATCC 11550 / CBS 779.69 / DSM 880 / IAM 14645 / JCM 23072 / IMI 49137</strain>
    </source>
</reference>
<dbReference type="InterPro" id="IPR016031">
    <property type="entry name" value="Trp_RNA-bd_attenuator-like_dom"/>
</dbReference>
<evidence type="ECO:0000313" key="4">
    <source>
        <dbReference type="Proteomes" id="UP000029964"/>
    </source>
</evidence>
<sequence length="514" mass="54327">MSGQQQYPRYPPPPAQQSQPPQYAPPPTSPPPMSPPANRTQFYAPPPTQASPAPAPAPNSSYPPPPQQQPTPGQTAHYPPPHPPAQASPTSQGGHYPPPPAQASPSTQGGHYPPPPAQASPASQGGHYAPPPQHTPSPSLRQPDQEYPTPPGQSPTQHQRQHSQSSIPLRPASITSQQQYAPPPGAAYPPEKQPQGQQPPQFDTPPPFPQPDAAYPPEKQQTQEQAPSPAAAGPSQSPLNASHPGNMISGAPPAENFVGAAATCDDVGTFNGGSYRISHRDCNTILTVQLAVGCPFEAKPGAMIAMSPTIILKGAVKFSMKKMIAGAEIATSTFTGPGELLLAPFMLGDITSIRLTGSEVWSVGHDAYLASTRGVIKDHKRQGLSKAMFSGEGFWVNKMSGKGILWITSFGAIIRKDLIDGEKYIVDNGHLIAWNCKYVMERVASGGIISGMASAEGLVCKFTGPGTIFIQTRNAVSSQPPDQVCSSFRVPEWSADSGEQRSFTAYMSGQAHQG</sequence>
<dbReference type="AlphaFoldDB" id="A0A086T5T6"/>
<dbReference type="EMBL" id="JPKY01000043">
    <property type="protein sequence ID" value="KFH44718.1"/>
    <property type="molecule type" value="Genomic_DNA"/>
</dbReference>
<feature type="compositionally biased region" description="Polar residues" evidence="2">
    <location>
        <begin position="154"/>
        <end position="167"/>
    </location>
</feature>
<feature type="compositionally biased region" description="Pro residues" evidence="2">
    <location>
        <begin position="22"/>
        <end position="35"/>
    </location>
</feature>
<protein>
    <recommendedName>
        <fullName evidence="1">Altered inheritance of mitochondria protein 24, mitochondrial</fullName>
    </recommendedName>
</protein>